<dbReference type="Proteomes" id="UP000005019">
    <property type="component" value="Unassembled WGS sequence"/>
</dbReference>
<dbReference type="RefSeq" id="WP_008060206.1">
    <property type="nucleotide sequence ID" value="NZ_AFHG01000041.1"/>
</dbReference>
<dbReference type="AlphaFoldDB" id="F5RAT1"/>
<proteinExistence type="predicted"/>
<dbReference type="Pfam" id="PF07589">
    <property type="entry name" value="PEP-CTERM"/>
    <property type="match status" value="1"/>
</dbReference>
<dbReference type="EMBL" id="AFHG01000041">
    <property type="protein sequence ID" value="EGK72302.1"/>
    <property type="molecule type" value="Genomic_DNA"/>
</dbReference>
<dbReference type="InterPro" id="IPR013424">
    <property type="entry name" value="Ice-binding_C"/>
</dbReference>
<organism evidence="3 4">
    <name type="scientific">Methyloversatilis universalis (strain ATCC BAA-1314 / DSM 25237 / JCM 13912 / CCUG 52030 / FAM5)</name>
    <dbReference type="NCBI Taxonomy" id="1000565"/>
    <lineage>
        <taxon>Bacteria</taxon>
        <taxon>Pseudomonadati</taxon>
        <taxon>Pseudomonadota</taxon>
        <taxon>Betaproteobacteria</taxon>
        <taxon>Nitrosomonadales</taxon>
        <taxon>Sterolibacteriaceae</taxon>
        <taxon>Methyloversatilis</taxon>
    </lineage>
</organism>
<accession>F5RAT1</accession>
<keyword evidence="4" id="KW-1185">Reference proteome</keyword>
<feature type="domain" description="Ice-binding protein C-terminal" evidence="2">
    <location>
        <begin position="228"/>
        <end position="252"/>
    </location>
</feature>
<feature type="chain" id="PRO_5003327140" description="Ice-binding protein C-terminal domain-containing protein" evidence="1">
    <location>
        <begin position="28"/>
        <end position="254"/>
    </location>
</feature>
<keyword evidence="1" id="KW-0732">Signal</keyword>
<protein>
    <recommendedName>
        <fullName evidence="2">Ice-binding protein C-terminal domain-containing protein</fullName>
    </recommendedName>
</protein>
<evidence type="ECO:0000313" key="3">
    <source>
        <dbReference type="EMBL" id="EGK72302.1"/>
    </source>
</evidence>
<evidence type="ECO:0000259" key="2">
    <source>
        <dbReference type="Pfam" id="PF07589"/>
    </source>
</evidence>
<dbReference type="OrthoDB" id="8562723at2"/>
<dbReference type="STRING" id="1000565.METUNv1_01418"/>
<evidence type="ECO:0000313" key="4">
    <source>
        <dbReference type="Proteomes" id="UP000005019"/>
    </source>
</evidence>
<dbReference type="eggNOG" id="ENOG503391E">
    <property type="taxonomic scope" value="Bacteria"/>
</dbReference>
<feature type="signal peptide" evidence="1">
    <location>
        <begin position="1"/>
        <end position="27"/>
    </location>
</feature>
<name>F5RAT1_METUF</name>
<sequence length="254" mass="26245">MMSSALRSAALPLFASAGLFIAGQAHASTTHAAFDTPVDSVATDGFNNLTAARITSAQLAAGIASNVESEGGATLRRTSGGAYPASAGLYQFAGNGSTFEIAVSDAVDGLTGLTFQSYVNVSTGSNGIYGLLAANNLPRLSFNGGSQFLIASSQVSENLGYTDFFTGQYVASDPSNPNHLTFSWDLAALGVTVPVTSFRITFATDNHAQIQSFQLDQRVAGVTAPTAPVPEPETYALMLAGLGLVALGARRRRH</sequence>
<dbReference type="NCBIfam" id="TIGR02595">
    <property type="entry name" value="PEP_CTERM"/>
    <property type="match status" value="1"/>
</dbReference>
<reference evidence="3 4" key="1">
    <citation type="journal article" date="2011" name="J. Bacteriol.">
        <title>Genome sequence of Methyloversatilis universalis FAM5T, a methylotrophic representative of the order Rhodocyclales.</title>
        <authorList>
            <person name="Kittichotirat W."/>
            <person name="Good N.M."/>
            <person name="Hall R."/>
            <person name="Bringel F."/>
            <person name="Lajus A."/>
            <person name="Medigue C."/>
            <person name="Smalley N.E."/>
            <person name="Beck D."/>
            <person name="Bumgarner R."/>
            <person name="Vuilleumier S."/>
            <person name="Kalyuzhnaya M.G."/>
        </authorList>
    </citation>
    <scope>NUCLEOTIDE SEQUENCE [LARGE SCALE GENOMIC DNA]</scope>
    <source>
        <strain evidence="4">ATCC BAA-1314 / JCM 13912 / FAM5</strain>
    </source>
</reference>
<evidence type="ECO:0000256" key="1">
    <source>
        <dbReference type="SAM" id="SignalP"/>
    </source>
</evidence>
<comment type="caution">
    <text evidence="3">The sequence shown here is derived from an EMBL/GenBank/DDBJ whole genome shotgun (WGS) entry which is preliminary data.</text>
</comment>
<gene>
    <name evidence="3" type="ORF">METUNv1_01418</name>
</gene>